<comment type="similarity">
    <text evidence="1">Belongs to the four-carbon acid sugar kinase family.</text>
</comment>
<evidence type="ECO:0000256" key="11">
    <source>
        <dbReference type="ARBA" id="ARBA00039461"/>
    </source>
</evidence>
<keyword evidence="3" id="KW-0547">Nucleotide-binding</keyword>
<evidence type="ECO:0000256" key="4">
    <source>
        <dbReference type="ARBA" id="ARBA00022777"/>
    </source>
</evidence>
<dbReference type="Gene3D" id="3.40.980.20">
    <property type="entry name" value="Four-carbon acid sugar kinase, nucleotide binding domain"/>
    <property type="match status" value="1"/>
</dbReference>
<name>A0ABT0MQ01_9GAMM</name>
<dbReference type="EMBL" id="JAKPBZ010000105">
    <property type="protein sequence ID" value="MCL2891923.1"/>
    <property type="molecule type" value="Genomic_DNA"/>
</dbReference>
<keyword evidence="6" id="KW-0119">Carbohydrate metabolism</keyword>
<evidence type="ECO:0000256" key="6">
    <source>
        <dbReference type="ARBA" id="ARBA00023277"/>
    </source>
</evidence>
<evidence type="ECO:0000256" key="7">
    <source>
        <dbReference type="ARBA" id="ARBA00035898"/>
    </source>
</evidence>
<dbReference type="EC" id="2.7.1.217" evidence="10"/>
<feature type="domain" description="Four-carbon acid sugar kinase nucleotide binding" evidence="14">
    <location>
        <begin position="255"/>
        <end position="415"/>
    </location>
</feature>
<comment type="caution">
    <text evidence="15">The sequence shown here is derived from an EMBL/GenBank/DDBJ whole genome shotgun (WGS) entry which is preliminary data.</text>
</comment>
<dbReference type="GO" id="GO:0016301">
    <property type="term" value="F:kinase activity"/>
    <property type="evidence" value="ECO:0007669"/>
    <property type="project" value="UniProtKB-KW"/>
</dbReference>
<dbReference type="InterPro" id="IPR037051">
    <property type="entry name" value="4-carb_acid_sugar_kinase_N_sf"/>
</dbReference>
<evidence type="ECO:0000256" key="5">
    <source>
        <dbReference type="ARBA" id="ARBA00022840"/>
    </source>
</evidence>
<comment type="catalytic activity">
    <reaction evidence="7">
        <text>3-dehydro-L-erythronate + ATP = 3-dehydro-4-O-phospho-L-erythronate + ADP + H(+)</text>
        <dbReference type="Rhea" id="RHEA:52552"/>
        <dbReference type="ChEBI" id="CHEBI:15378"/>
        <dbReference type="ChEBI" id="CHEBI:30616"/>
        <dbReference type="ChEBI" id="CHEBI:136592"/>
        <dbReference type="ChEBI" id="CHEBI:136670"/>
        <dbReference type="ChEBI" id="CHEBI:456216"/>
        <dbReference type="EC" id="2.7.1.217"/>
    </reaction>
</comment>
<evidence type="ECO:0000313" key="16">
    <source>
        <dbReference type="Proteomes" id="UP001203069"/>
    </source>
</evidence>
<proteinExistence type="inferred from homology"/>
<evidence type="ECO:0000256" key="9">
    <source>
        <dbReference type="ARBA" id="ARBA00037335"/>
    </source>
</evidence>
<dbReference type="Proteomes" id="UP001203069">
    <property type="component" value="Unassembled WGS sequence"/>
</dbReference>
<dbReference type="Pfam" id="PF17042">
    <property type="entry name" value="NBD_C"/>
    <property type="match status" value="1"/>
</dbReference>
<comment type="function">
    <text evidence="9">Catalyzes the ATP-dependent phosphorylation of 3-oxo-tetronate to 3-oxo-tetronate 4-phosphate.</text>
</comment>
<evidence type="ECO:0000256" key="10">
    <source>
        <dbReference type="ARBA" id="ARBA00039095"/>
    </source>
</evidence>
<dbReference type="InterPro" id="IPR010737">
    <property type="entry name" value="4-carb_acid_sugar_kinase_N"/>
</dbReference>
<dbReference type="Pfam" id="PF07005">
    <property type="entry name" value="SBD_N"/>
    <property type="match status" value="1"/>
</dbReference>
<keyword evidence="5" id="KW-0067">ATP-binding</keyword>
<protein>
    <recommendedName>
        <fullName evidence="11">3-oxo-tetronate kinase</fullName>
        <ecNumber evidence="10">2.7.1.217</ecNumber>
    </recommendedName>
    <alternativeName>
        <fullName evidence="12">3-dehydrotetronate 4-kinase</fullName>
    </alternativeName>
</protein>
<dbReference type="InterPro" id="IPR042213">
    <property type="entry name" value="NBD_C_sf"/>
</dbReference>
<gene>
    <name evidence="15" type="ORF">MFP26_04310</name>
</gene>
<keyword evidence="16" id="KW-1185">Reference proteome</keyword>
<evidence type="ECO:0000256" key="12">
    <source>
        <dbReference type="ARBA" id="ARBA00041377"/>
    </source>
</evidence>
<feature type="domain" description="Four-carbon acid sugar kinase N-terminal" evidence="13">
    <location>
        <begin position="4"/>
        <end position="228"/>
    </location>
</feature>
<comment type="catalytic activity">
    <reaction evidence="8">
        <text>3-dehydro-D-erythronate + ATP = 3-dehydro-4-O-phospho-D-erythronate + ADP + H(+)</text>
        <dbReference type="Rhea" id="RHEA:52556"/>
        <dbReference type="ChEBI" id="CHEBI:15378"/>
        <dbReference type="ChEBI" id="CHEBI:30616"/>
        <dbReference type="ChEBI" id="CHEBI:57958"/>
        <dbReference type="ChEBI" id="CHEBI:136593"/>
        <dbReference type="ChEBI" id="CHEBI:456216"/>
        <dbReference type="EC" id="2.7.1.217"/>
    </reaction>
</comment>
<evidence type="ECO:0000259" key="14">
    <source>
        <dbReference type="Pfam" id="PF17042"/>
    </source>
</evidence>
<evidence type="ECO:0000256" key="1">
    <source>
        <dbReference type="ARBA" id="ARBA00005715"/>
    </source>
</evidence>
<organism evidence="15 16">
    <name type="scientific">Brenneria tiliae</name>
    <dbReference type="NCBI Taxonomy" id="2914984"/>
    <lineage>
        <taxon>Bacteria</taxon>
        <taxon>Pseudomonadati</taxon>
        <taxon>Pseudomonadota</taxon>
        <taxon>Gammaproteobacteria</taxon>
        <taxon>Enterobacterales</taxon>
        <taxon>Pectobacteriaceae</taxon>
        <taxon>Brenneria</taxon>
    </lineage>
</organism>
<evidence type="ECO:0000259" key="13">
    <source>
        <dbReference type="Pfam" id="PF07005"/>
    </source>
</evidence>
<dbReference type="RefSeq" id="WP_249243755.1">
    <property type="nucleotide sequence ID" value="NZ_JAKPBZ010000105.1"/>
</dbReference>
<accession>A0ABT0MQ01</accession>
<dbReference type="InterPro" id="IPR031475">
    <property type="entry name" value="NBD_C"/>
</dbReference>
<reference evidence="15 16" key="1">
    <citation type="submission" date="2022-02" db="EMBL/GenBank/DDBJ databases">
        <title>Description of Brenneria tiliae sp. nov. isolated from symptomatic Tilia x moltkei and Tilia x europaea trees in the UK.</title>
        <authorList>
            <person name="Kile H."/>
        </authorList>
    </citation>
    <scope>NUCLEOTIDE SEQUENCE [LARGE SCALE GENOMIC DNA]</scope>
    <source>
        <strain evidence="15 16">MC1SB4.1</strain>
    </source>
</reference>
<dbReference type="SUPFAM" id="SSF142764">
    <property type="entry name" value="YgbK-like"/>
    <property type="match status" value="1"/>
</dbReference>
<keyword evidence="2" id="KW-0808">Transferase</keyword>
<sequence length="424" mass="45717">MIALGVIADDFTGATDIASFLVENGLPTVQLNGVPPSDFQVDAQAVVISLKSRSCPAEQAVEVSLNALSWLRRQGCRQFYFKYCSTFDSTAKGNIGPVTDALLEALGETQTVISPALPVNGRTVYQGHLFVMDQLLSESGMRHHPVTPMTDSNLPRVMERQAAGRSGLVPYQVMEQGAAAVKRQLEQLKRQGVRYVVLDTLNQQHLLTQGEALRDMTLVTGGSGLAIGLARQWAPSTPHTAAATAAGMPQPGPGVVLSGSCSEMTNKQVARYREQAASRAIDVARCLQGDEARRAYARELAAWADEHRAQALAPLLYATASADDLARIQQRWGAEASSQAVESLFADVARQLRQDGFQRFIIAGGETSSIVVQTLGIHAFHIGPSISPGVPWIRSTHHPLSLALKSGNFGDEDFFARAQREFAV</sequence>
<evidence type="ECO:0000256" key="2">
    <source>
        <dbReference type="ARBA" id="ARBA00022679"/>
    </source>
</evidence>
<dbReference type="NCBIfam" id="NF043035">
    <property type="entry name" value="OxoTetrKin"/>
    <property type="match status" value="1"/>
</dbReference>
<evidence type="ECO:0000256" key="8">
    <source>
        <dbReference type="ARBA" id="ARBA00036346"/>
    </source>
</evidence>
<evidence type="ECO:0000313" key="15">
    <source>
        <dbReference type="EMBL" id="MCL2891923.1"/>
    </source>
</evidence>
<keyword evidence="4 15" id="KW-0418">Kinase</keyword>
<evidence type="ECO:0000256" key="3">
    <source>
        <dbReference type="ARBA" id="ARBA00022741"/>
    </source>
</evidence>
<dbReference type="InterPro" id="IPR050007">
    <property type="entry name" value="OtnK"/>
</dbReference>
<dbReference type="Gene3D" id="3.40.50.10840">
    <property type="entry name" value="Putative sugar-binding, N-terminal domain"/>
    <property type="match status" value="1"/>
</dbReference>